<keyword evidence="1" id="KW-0472">Membrane</keyword>
<name>A0ABN8AN03_9PROT</name>
<keyword evidence="1" id="KW-1133">Transmembrane helix</keyword>
<feature type="transmembrane region" description="Helical" evidence="1">
    <location>
        <begin position="83"/>
        <end position="101"/>
    </location>
</feature>
<feature type="transmembrane region" description="Helical" evidence="1">
    <location>
        <begin position="155"/>
        <end position="180"/>
    </location>
</feature>
<proteinExistence type="predicted"/>
<evidence type="ECO:0000313" key="3">
    <source>
        <dbReference type="Proteomes" id="UP000839052"/>
    </source>
</evidence>
<evidence type="ECO:0008006" key="4">
    <source>
        <dbReference type="Google" id="ProtNLM"/>
    </source>
</evidence>
<keyword evidence="1" id="KW-0812">Transmembrane</keyword>
<gene>
    <name evidence="2" type="ORF">NTG6680_1323</name>
</gene>
<feature type="transmembrane region" description="Helical" evidence="1">
    <location>
        <begin position="192"/>
        <end position="211"/>
    </location>
</feature>
<feature type="transmembrane region" description="Helical" evidence="1">
    <location>
        <begin position="246"/>
        <end position="266"/>
    </location>
</feature>
<feature type="transmembrane region" description="Helical" evidence="1">
    <location>
        <begin position="61"/>
        <end position="77"/>
    </location>
</feature>
<dbReference type="RefSeq" id="WP_239796489.1">
    <property type="nucleotide sequence ID" value="NZ_OU912926.1"/>
</dbReference>
<sequence length="271" mass="28628">MQELLDHPAVQGGLAPFVIALIVAELLQRLRLSGLAIIAGFAVTVYLVSDFSFEPLTSARKIVLLGLLSALLALTLLRFNWRPLRLILAIAGGFATVWMALRILQQQDMTHMLLWSGGCALYVGWLIFWMDTLHESPVRAGSAGMALGLGTGGSALLGASALLGQFGLALGAAASAYLMLQAIFNSRLPCGRSFTLPLSLIAGLTGCLAVLTAQLPWYVLTVLAGIPLAAKIPVSEKMGLWLQSLLLSIAPLACAAGAIYITWYVAGAPPF</sequence>
<keyword evidence="3" id="KW-1185">Reference proteome</keyword>
<accession>A0ABN8AN03</accession>
<feature type="transmembrane region" description="Helical" evidence="1">
    <location>
        <begin position="30"/>
        <end position="49"/>
    </location>
</feature>
<organism evidence="2 3">
    <name type="scientific">Candidatus Nitrotoga arctica</name>
    <dbReference type="NCBI Taxonomy" id="453162"/>
    <lineage>
        <taxon>Bacteria</taxon>
        <taxon>Pseudomonadati</taxon>
        <taxon>Pseudomonadota</taxon>
        <taxon>Betaproteobacteria</taxon>
        <taxon>Nitrosomonadales</taxon>
        <taxon>Gallionellaceae</taxon>
        <taxon>Candidatus Nitrotoga</taxon>
    </lineage>
</organism>
<protein>
    <recommendedName>
        <fullName evidence="4">Type IV leader peptidase family protein</fullName>
    </recommendedName>
</protein>
<reference evidence="2 3" key="1">
    <citation type="submission" date="2021-10" db="EMBL/GenBank/DDBJ databases">
        <authorList>
            <person name="Koch H."/>
        </authorList>
    </citation>
    <scope>NUCLEOTIDE SEQUENCE [LARGE SCALE GENOMIC DNA]</scope>
    <source>
        <strain evidence="2">6680</strain>
    </source>
</reference>
<dbReference type="Proteomes" id="UP000839052">
    <property type="component" value="Chromosome"/>
</dbReference>
<evidence type="ECO:0000256" key="1">
    <source>
        <dbReference type="SAM" id="Phobius"/>
    </source>
</evidence>
<dbReference type="EMBL" id="OU912926">
    <property type="protein sequence ID" value="CAG9932576.1"/>
    <property type="molecule type" value="Genomic_DNA"/>
</dbReference>
<feature type="transmembrane region" description="Helical" evidence="1">
    <location>
        <begin position="113"/>
        <end position="130"/>
    </location>
</feature>
<evidence type="ECO:0000313" key="2">
    <source>
        <dbReference type="EMBL" id="CAG9932576.1"/>
    </source>
</evidence>